<dbReference type="PANTHER" id="PTHR43798">
    <property type="entry name" value="MONOACYLGLYCEROL LIPASE"/>
    <property type="match status" value="1"/>
</dbReference>
<dbReference type="AlphaFoldDB" id="A0AAJ0XBX6"/>
<dbReference type="Gene3D" id="3.40.50.1820">
    <property type="entry name" value="alpha/beta hydrolase"/>
    <property type="match status" value="1"/>
</dbReference>
<dbReference type="PRINTS" id="PR00111">
    <property type="entry name" value="ABHYDROLASE"/>
</dbReference>
<dbReference type="Proteomes" id="UP001296776">
    <property type="component" value="Unassembled WGS sequence"/>
</dbReference>
<dbReference type="InterPro" id="IPR000639">
    <property type="entry name" value="Epox_hydrolase-like"/>
</dbReference>
<accession>A0AAJ0XBX6</accession>
<organism evidence="2 3">
    <name type="scientific">Halochromatium glycolicum</name>
    <dbReference type="NCBI Taxonomy" id="85075"/>
    <lineage>
        <taxon>Bacteria</taxon>
        <taxon>Pseudomonadati</taxon>
        <taxon>Pseudomonadota</taxon>
        <taxon>Gammaproteobacteria</taxon>
        <taxon>Chromatiales</taxon>
        <taxon>Chromatiaceae</taxon>
        <taxon>Halochromatium</taxon>
    </lineage>
</organism>
<protein>
    <recommendedName>
        <fullName evidence="1">AB hydrolase-1 domain-containing protein</fullName>
    </recommendedName>
</protein>
<dbReference type="InterPro" id="IPR029058">
    <property type="entry name" value="AB_hydrolase_fold"/>
</dbReference>
<evidence type="ECO:0000313" key="2">
    <source>
        <dbReference type="EMBL" id="MBK1707226.1"/>
    </source>
</evidence>
<evidence type="ECO:0000259" key="1">
    <source>
        <dbReference type="Pfam" id="PF00561"/>
    </source>
</evidence>
<comment type="caution">
    <text evidence="2">The sequence shown here is derived from an EMBL/GenBank/DDBJ whole genome shotgun (WGS) entry which is preliminary data.</text>
</comment>
<dbReference type="SUPFAM" id="SSF53474">
    <property type="entry name" value="alpha/beta-Hydrolases"/>
    <property type="match status" value="1"/>
</dbReference>
<gene>
    <name evidence="2" type="ORF">CKO40_22500</name>
</gene>
<dbReference type="Pfam" id="PF00561">
    <property type="entry name" value="Abhydrolase_1"/>
    <property type="match status" value="1"/>
</dbReference>
<keyword evidence="3" id="KW-1185">Reference proteome</keyword>
<evidence type="ECO:0000313" key="3">
    <source>
        <dbReference type="Proteomes" id="UP001296776"/>
    </source>
</evidence>
<proteinExistence type="predicted"/>
<dbReference type="InterPro" id="IPR050266">
    <property type="entry name" value="AB_hydrolase_sf"/>
</dbReference>
<dbReference type="GO" id="GO:0003824">
    <property type="term" value="F:catalytic activity"/>
    <property type="evidence" value="ECO:0007669"/>
    <property type="project" value="InterPro"/>
</dbReference>
<feature type="domain" description="AB hydrolase-1" evidence="1">
    <location>
        <begin position="24"/>
        <end position="129"/>
    </location>
</feature>
<dbReference type="InterPro" id="IPR000073">
    <property type="entry name" value="AB_hydrolase_1"/>
</dbReference>
<reference evidence="2" key="1">
    <citation type="submission" date="2017-08" db="EMBL/GenBank/DDBJ databases">
        <authorList>
            <person name="Imhoff J.F."/>
            <person name="Rahn T."/>
            <person name="Kuenzel S."/>
            <person name="Neulinger S.C."/>
        </authorList>
    </citation>
    <scope>NUCLEOTIDE SEQUENCE</scope>
    <source>
        <strain evidence="2">DSM 11080</strain>
    </source>
</reference>
<dbReference type="RefSeq" id="WP_200348709.1">
    <property type="nucleotide sequence ID" value="NZ_NRSJ01000073.1"/>
</dbReference>
<dbReference type="PRINTS" id="PR00412">
    <property type="entry name" value="EPOXHYDRLASE"/>
</dbReference>
<sequence length="265" mass="29436">MVVIKSCDGTETYVKEAGDSVEKALVLLHGIGADHRMWEPQLQFFARSGYYVLAPDLLGHGESSKVETLELSNWEKQINTLILNRNVSKFVLVGVSMGGVVAQSYAMHYPAKVRSLVLADTFGELRTVREKILGLGQLIGFRVFRLFGIGLFAKAMSFAYRAPFAKQAREYFVQVSQQADFDQLIRARKAINKIDAIGKIAGERIPTLILVGDQFGKSFVDINRKIAQGIKGSQFVILENSMDPSNLVNPNAFNKAVLDFLSHYS</sequence>
<dbReference type="EMBL" id="NRSJ01000073">
    <property type="protein sequence ID" value="MBK1707226.1"/>
    <property type="molecule type" value="Genomic_DNA"/>
</dbReference>
<reference evidence="2" key="2">
    <citation type="journal article" date="2020" name="Microorganisms">
        <title>Osmotic Adaptation and Compatible Solute Biosynthesis of Phototrophic Bacteria as Revealed from Genome Analyses.</title>
        <authorList>
            <person name="Imhoff J.F."/>
            <person name="Rahn T."/>
            <person name="Kunzel S."/>
            <person name="Keller A."/>
            <person name="Neulinger S.C."/>
        </authorList>
    </citation>
    <scope>NUCLEOTIDE SEQUENCE</scope>
    <source>
        <strain evidence="2">DSM 11080</strain>
    </source>
</reference>
<name>A0AAJ0XBX6_9GAMM</name>